<evidence type="ECO:0000259" key="11">
    <source>
        <dbReference type="PROSITE" id="PS01186"/>
    </source>
</evidence>
<name>T0QGB4_SAPDV</name>
<dbReference type="Pfam" id="PF13385">
    <property type="entry name" value="Laminin_G_3"/>
    <property type="match status" value="1"/>
</dbReference>
<evidence type="ECO:0000256" key="7">
    <source>
        <dbReference type="ARBA" id="ARBA00023157"/>
    </source>
</evidence>
<dbReference type="EMBL" id="JH767157">
    <property type="protein sequence ID" value="EQC33791.1"/>
    <property type="molecule type" value="Genomic_DNA"/>
</dbReference>
<dbReference type="NCBIfam" id="TIGR01376">
    <property type="entry name" value="POMP_repeat"/>
    <property type="match status" value="1"/>
</dbReference>
<evidence type="ECO:0000256" key="6">
    <source>
        <dbReference type="ARBA" id="ARBA00023136"/>
    </source>
</evidence>
<dbReference type="OrthoDB" id="77931at2759"/>
<keyword evidence="7" id="KW-1015">Disulfide bond</keyword>
<accession>T0QGB4</accession>
<dbReference type="CDD" id="cd00054">
    <property type="entry name" value="EGF_CA"/>
    <property type="match status" value="1"/>
</dbReference>
<dbReference type="InterPro" id="IPR003368">
    <property type="entry name" value="POMP_repeat"/>
</dbReference>
<feature type="transmembrane region" description="Helical" evidence="9">
    <location>
        <begin position="4074"/>
        <end position="4096"/>
    </location>
</feature>
<dbReference type="Gene3D" id="2.60.120.200">
    <property type="match status" value="3"/>
</dbReference>
<evidence type="ECO:0000313" key="13">
    <source>
        <dbReference type="Proteomes" id="UP000030762"/>
    </source>
</evidence>
<dbReference type="SUPFAM" id="SSF49854">
    <property type="entry name" value="Spermadhesin, CUB domain"/>
    <property type="match status" value="1"/>
</dbReference>
<dbReference type="Gene3D" id="2.60.120.260">
    <property type="entry name" value="Galactose-binding domain-like"/>
    <property type="match status" value="1"/>
</dbReference>
<feature type="transmembrane region" description="Helical" evidence="9">
    <location>
        <begin position="3915"/>
        <end position="3938"/>
    </location>
</feature>
<evidence type="ECO:0000256" key="1">
    <source>
        <dbReference type="ARBA" id="ARBA00004196"/>
    </source>
</evidence>
<dbReference type="SUPFAM" id="SSF51126">
    <property type="entry name" value="Pectin lyase-like"/>
    <property type="match status" value="4"/>
</dbReference>
<dbReference type="SUPFAM" id="SSF49899">
    <property type="entry name" value="Concanavalin A-like lectins/glucanases"/>
    <property type="match status" value="3"/>
</dbReference>
<organism evidence="12 13">
    <name type="scientific">Saprolegnia diclina (strain VS20)</name>
    <dbReference type="NCBI Taxonomy" id="1156394"/>
    <lineage>
        <taxon>Eukaryota</taxon>
        <taxon>Sar</taxon>
        <taxon>Stramenopiles</taxon>
        <taxon>Oomycota</taxon>
        <taxon>Saprolegniomycetes</taxon>
        <taxon>Saprolegniales</taxon>
        <taxon>Saprolegniaceae</taxon>
        <taxon>Saprolegnia</taxon>
    </lineage>
</organism>
<dbReference type="PROSITE" id="PS01186">
    <property type="entry name" value="EGF_2"/>
    <property type="match status" value="1"/>
</dbReference>
<comment type="subcellular location">
    <subcellularLocation>
        <location evidence="1">Cell envelope</location>
    </subcellularLocation>
    <subcellularLocation>
        <location evidence="2">Cell outer membrane</location>
    </subcellularLocation>
    <subcellularLocation>
        <location evidence="3">Secreted</location>
    </subcellularLocation>
</comment>
<feature type="transmembrane region" description="Helical" evidence="9">
    <location>
        <begin position="4182"/>
        <end position="4202"/>
    </location>
</feature>
<sequence>MLLWAVVVCVALCPTLSAAQTCQLSTQVTKAPGTLRDRSPQSGNYADGVDCHWQIKTPTTSTIVSLTFSLLNLNAWQSSDNDVVLVNLGLNAPKPTGWELYTRKSALAGTDNIGMYDYASSTTPSVDTCAAQQSGHFDPSICNVVDGSLLKDTARNGSWYYFIGSSDAAMSMQSTAQDVYVIYRSFLKDNGATSPQSSVYGFTASYGFVSAYCSGLVVLAPTLSVASGANATSMQSFRDNMLGQNIQNMVCSWRIQPTRVDGATTTSFDAIWLTFASFQLGPNAVVTVYDGPDTSSPVLVQARGGQGSLATTSFSNNQGVMFVTYASNNAPSTPGFTINWQAAYCPKGCSGAHGSCVGGACICVHGWAGAACDIPQGWLCESTHYNTTDGCDCGCGLYDPDCGALANSVVACQSAPSLTNTAFNASQGRLPTGTCIYCPLPLSIPEQVMLPQTSWNTTDGSLDETCPSVHQCGVGAQCDAGGSCVRVAPTASIVLEKQCDVSSDCPGSTLCLNHICTSDLADFGLVFADASLVASRCQLVGLNTTTGVTIEATVRIASRNATDVLLSYPGLALGTSSGLTVSITTETWPTTIAIDTGRWYSVAVTWQASDATTSLYFVNATANTSTLMATTQLLNQGVSLLPLQTLLVGGFHGAMSYLRLWNTVRDPATLFQPTLAADRAALVAEYRFLDGSARDLSIYQNDLSLAMTGINPLHPSQSFAFAFGASPAGSNPCTELPVVLADGFPANSALLVSAVPTGNNWSVGFYTASDTAILEVSAVSAAQVEIAVDGTVVTTLAAPQILDPTATLALRFQRIATLTMQVCIADVYCATVALPPARVFASFALADASDFASLCVSTASTLAALAAKAVLTTTTTAGGTCSFPMVATQRDCALFATYVAGTPYRSNDVLLAARIYAYANLDQSTQPCTCSVMPTWVVQHAILQVDSAAHTFLTRITYTTIKTKTTPDATTVSCGNNCYIYDPATPWPAPPGQPPQLPSSAQGTAAKQYPVARGFTVSFNSATNAWSVVNVTLAGDVPTAQCLVTGPDAGTVLVSYTALACLTLGASTLDATTSTPWCLVNGQQHTCMSESNPCGLVSGTATRNSTSGSISDGYETTATSGVHTCRYTIAPDVPLALRPYTRILLTVQQLQLSANDAVLVTDTANNIALTSTLSGAVDWATLASIVANTSSVMVEYDSVGDKSGTAYDGFFIEYDAFYTFPNAATTHFCHAPSQTLLLNAATMVFPTTNLSSATSGINQTQCSYVFAAPTPVSSLWLSFLEINLTDANGGAGDYITLYDVAPTPTLLANVSAMSFVQPNYALVLSGVADYSISTSPLPALPTTIVFWLYAASTIKADCTVAANCVNAVPKKMKVMASASSTPLAAYFTVQLAVDTGYLSLVVSDVEFTATTTSVLVDTWLHVAFVHQPSQNDVFAYIDGVRQVVARTGAVNDTLTTPMDALFTVGGDSALPDTDNIFFAGSVRQLRLYNSSKTMLTLQRMRTSACDITDASLLLCYEYGAPNITMVMDASRFGIHSQLHGGASGSATYSSMLPFTVFTSSSSQLELRYVPSSAHSTTTFRVLVQGMTCPSSCNNGTCVRGACVCAPGYTGAQCESKTNPCLARVLLPSRRGVVAFPPPQVPSAMVPARPRLGYPPLQCAWHFAKTNAIVVFEVVSADVETTDTVTIYDGAASSAVYYDGTSNHNLSAATAVDRALFLQQSTTTMYQVEIFQHVATYDATVALRRTTSIDSCHPTYDIVRYRRGQTCVDASVYGLPQPSAISLATAYWWTKSRQAYQTHLTVGQMYFNAFDNTTANTTIEYTITSLDNATVVASPYPTSVRFAKRTETFMRCMDGADVGLDVAASIIAGAWPSRLGRTSIASVVASYADVVAPMLSYVGNWTYALQGLVRLDFATTSARLQSRAFTLLINASVVLTNSEQYLVAQENCNLGSLVLKVTAAAQSRGQWVFGAYGINAVASMSPTVFSGDTVSLAVTYEAGVVTYFLNGVRYGAYDTNTAYRNCLATRAKLLAQTGSPLLCVAPITGFADASRLTLGARLVAQQLLNNWRGAIYSVHIFSSVLPDAVVASLYTGVTALGAFQPQMTYINAVDGASNGSVSSSTRATLSAIEVLSVPVGATTVTSTVVRQWTLRRLGCATPPADYGLNATVLASLIGTANVVFNAFDATSAIVSWDMFQQQATLTRTRVYAFGLNDSTIVQQLTAYSASAEPRPYRISTLWVNTVSNSSAVVTFQFPNALGTLITAATELPYTNASWTTPTTVVRVVPPAFAEVTDTACAPQGPPIKSPSGVLATGQLVETQLAAGNTQCRWVLQPTGVDTVTVVFEFLHVVCAEGSLTLSAPSRPTQNVCGLGAGTRVTLPGPVTITYATAPVVTLSTGFYATYTFASLAASINATLAPSSYSPWAVQSTSRPGIAQCQLDDSTESAAQPWQVVHSTLDAAFNYTCYNYTWLPPDYAWIVSAFGDTDGVTDCSTWTADESAPWTAYATTTVNATALYSAPATKASASSLRFTSGSSRLFSTSMGQGEVALASTTGGRGSLEIRYYLPRVYYVAPASYQAAASGMGLGTRESPYTYTFAYLFANILADGDLLRAFPGRYEGSGYCNLVITKSFHIESLSGSAYTVVSCGSSTRGWQLQHTSGLTVVRGLTFTKCLTTVAPLLGSALYIAGRTTVDQCRFTQNAFLGQGTVAVVAPSTATLTSCVFDANVANYGSAVAILSAIATIIDCSFVDNNATSSGAVLISTYTVGAVALVNPSVVTMVGGTFTRNRGLLVTESALSIVLKSIVTINDTRFVDNFGAAVAVNSASLYIFNATFRGNQGSGLRLSSAVATVVNASFFDNTGAPTGGAILAQASRLNCSASTFERNQATTFGGAIYLTTTNYTGSSNAYVNNSVPMQSVATKGLGGAMYVINCFDNSLTPVVLIANATFAGNAATSGAAVHITQSYVSVARNRFTTNLASKSGGSVRVTMTVAQDSEVVVLLQDNVHSNNSAKIGASVYLDSSDHVRVERDVFRDGFAQQYGGALAASGATDVVLESVFFQQCVAGVGGGAIYVEGSSAVSMQHTVFDSCASLTDGGSLYVTSSVLTLASGRISNTSAVGSGGAIVLMNRDTTATISNTSIRGASAAKGGALYVIDCSLPLGAVTNLSIIDASASLLGGGMYLVLANVVATYLQATRTSAGSGGLVASQDSVLQLHNATIDAASASSNGGAFYSILSTLALFGCDVRGHSAGAYGGALYSFASVVAVRSSVIDNCTAASGGGAYVASSSVTMTECTISNNRAATGGGFCADVSNVTTTTSTWVANRATGTGGAIYFSSNAFAAVNSLFVQNVAVQGGAIALVEPTNATAHGCNFTANAATASSSALASQGGAIYLIDAQGPITLTDTTFLRNAARVMGGALYMTSAATSSTYPVGLTTTVFTSNEAAVGGALYASNINLALAATTHANNEATNGGGGAIFWLTLEPSGISSQTYIGNSASYGANYASSASGLLPQYTPLGSATATETGEASGANFVGTMLVSIVDKYLQTVTTDSSSSVVITALTTNALVVGSGKATAVAGVCDFATSGVQATPGHDVSFAFTSPGLTAFRNVTMHVRACRRGEVTPSGVNECVQCPFGQFSWNTSETTCHKCPTGAICGGGDAILAIAGYWRFPNSTGICTSGYDDCALIECLTSACNGVVAGADTAMINVNGPNETSILVLPAGTSDYEFGDTLLLSTFTFPVLVVGTKATDDNMQLYVTGSGTLTHGSTVTLYRVANETCADGYSGHLCNQCADGYTRSGKSSCISCPNNLTLTLLVLVGGIVACVVLSVGLIFMTMRKSNARADTYSILSKIFTSYLQLVSLAGSFELKWPSQVVSMFNVQSAVSNPTAQLISIECAMGYYRVSSHLPTYFEQLILYLCLPILCILAPLAFWQFVYFRKQRTLRKTAWLPPVLAILDVHPDPIVDADTLPLVLAAVKARPSPTCLLNLHERLALPQPLSMVKAAYIAALRQEIHDKTVVSVIVLMFLVHPGVTKVIFELFTCTQLGVDSDGDARFFMDPDLDVACYDSSHYRWMLFVGVPSLIVYTLGIPAYALYTLHKHRDTLEDPRTKLQLGFLFDGYKTQYYYWEIWVMMRKVLVSAVSVFLKNWGTPSQSLGATGLTFLALYLHMDRSPYEAAVINNLEEMSLLTCLFTLYCGLYLFQSVVTGWLRIFLGVIVVVVNCLFLIKFGRLMSVEIKRKAVHHFQKVAHATKVIKQVLGPRPSLVADKTPP</sequence>
<dbReference type="CDD" id="cd00041">
    <property type="entry name" value="CUB"/>
    <property type="match status" value="1"/>
</dbReference>
<evidence type="ECO:0000256" key="10">
    <source>
        <dbReference type="SAM" id="SignalP"/>
    </source>
</evidence>
<keyword evidence="6 9" id="KW-0472">Membrane</keyword>
<feature type="transmembrane region" description="Helical" evidence="9">
    <location>
        <begin position="4208"/>
        <end position="4230"/>
    </location>
</feature>
<keyword evidence="9" id="KW-0812">Transmembrane</keyword>
<feature type="chain" id="PRO_5004583308" description="EGF-like domain-containing protein" evidence="10">
    <location>
        <begin position="20"/>
        <end position="4272"/>
    </location>
</feature>
<dbReference type="InterPro" id="IPR013320">
    <property type="entry name" value="ConA-like_dom_sf"/>
</dbReference>
<evidence type="ECO:0000256" key="8">
    <source>
        <dbReference type="ARBA" id="ARBA00023237"/>
    </source>
</evidence>
<evidence type="ECO:0000256" key="5">
    <source>
        <dbReference type="ARBA" id="ARBA00022729"/>
    </source>
</evidence>
<evidence type="ECO:0000256" key="3">
    <source>
        <dbReference type="ARBA" id="ARBA00004613"/>
    </source>
</evidence>
<feature type="transmembrane region" description="Helical" evidence="9">
    <location>
        <begin position="3847"/>
        <end position="3867"/>
    </location>
</feature>
<dbReference type="GO" id="GO:0005576">
    <property type="term" value="C:extracellular region"/>
    <property type="evidence" value="ECO:0007669"/>
    <property type="project" value="UniProtKB-SubCell"/>
</dbReference>
<keyword evidence="5 10" id="KW-0732">Signal</keyword>
<dbReference type="Proteomes" id="UP000030762">
    <property type="component" value="Unassembled WGS sequence"/>
</dbReference>
<keyword evidence="13" id="KW-1185">Reference proteome</keyword>
<dbReference type="InterPro" id="IPR011050">
    <property type="entry name" value="Pectin_lyase_fold/virulence"/>
</dbReference>
<dbReference type="STRING" id="1156394.T0QGB4"/>
<evidence type="ECO:0000256" key="2">
    <source>
        <dbReference type="ARBA" id="ARBA00004442"/>
    </source>
</evidence>
<evidence type="ECO:0000256" key="9">
    <source>
        <dbReference type="SAM" id="Phobius"/>
    </source>
</evidence>
<dbReference type="InParanoid" id="T0QGB4"/>
<dbReference type="InterPro" id="IPR006626">
    <property type="entry name" value="PbH1"/>
</dbReference>
<gene>
    <name evidence="12" type="ORF">SDRG_08475</name>
</gene>
<protein>
    <recommendedName>
        <fullName evidence="11">EGF-like domain-containing protein</fullName>
    </recommendedName>
</protein>
<dbReference type="PANTHER" id="PTHR11319">
    <property type="entry name" value="G PROTEIN-COUPLED RECEPTOR-RELATED"/>
    <property type="match status" value="1"/>
</dbReference>
<reference evidence="12 13" key="1">
    <citation type="submission" date="2012-04" db="EMBL/GenBank/DDBJ databases">
        <title>The Genome Sequence of Saprolegnia declina VS20.</title>
        <authorList>
            <consortium name="The Broad Institute Genome Sequencing Platform"/>
            <person name="Russ C."/>
            <person name="Nusbaum C."/>
            <person name="Tyler B."/>
            <person name="van West P."/>
            <person name="Dieguez-Uribeondo J."/>
            <person name="de Bruijn I."/>
            <person name="Tripathy S."/>
            <person name="Jiang R."/>
            <person name="Young S.K."/>
            <person name="Zeng Q."/>
            <person name="Gargeya S."/>
            <person name="Fitzgerald M."/>
            <person name="Haas B."/>
            <person name="Abouelleil A."/>
            <person name="Alvarado L."/>
            <person name="Arachchi H.M."/>
            <person name="Berlin A."/>
            <person name="Chapman S.B."/>
            <person name="Goldberg J."/>
            <person name="Griggs A."/>
            <person name="Gujja S."/>
            <person name="Hansen M."/>
            <person name="Howarth C."/>
            <person name="Imamovic A."/>
            <person name="Larimer J."/>
            <person name="McCowen C."/>
            <person name="Montmayeur A."/>
            <person name="Murphy C."/>
            <person name="Neiman D."/>
            <person name="Pearson M."/>
            <person name="Priest M."/>
            <person name="Roberts A."/>
            <person name="Saif S."/>
            <person name="Shea T."/>
            <person name="Sisk P."/>
            <person name="Sykes S."/>
            <person name="Wortman J."/>
            <person name="Nusbaum C."/>
            <person name="Birren B."/>
        </authorList>
    </citation>
    <scope>NUCLEOTIDE SEQUENCE [LARGE SCALE GENOMIC DNA]</scope>
    <source>
        <strain evidence="12 13">VS20</strain>
    </source>
</reference>
<dbReference type="PANTHER" id="PTHR11319:SF35">
    <property type="entry name" value="OUTER MEMBRANE PROTEIN PMPC-RELATED"/>
    <property type="match status" value="1"/>
</dbReference>
<feature type="transmembrane region" description="Helical" evidence="9">
    <location>
        <begin position="4019"/>
        <end position="4038"/>
    </location>
</feature>
<dbReference type="VEuPathDB" id="FungiDB:SDRG_08475"/>
<dbReference type="InterPro" id="IPR000742">
    <property type="entry name" value="EGF"/>
</dbReference>
<keyword evidence="9" id="KW-1133">Transmembrane helix</keyword>
<feature type="signal peptide" evidence="10">
    <location>
        <begin position="1"/>
        <end position="19"/>
    </location>
</feature>
<feature type="transmembrane region" description="Helical" evidence="9">
    <location>
        <begin position="3811"/>
        <end position="3835"/>
    </location>
</feature>
<evidence type="ECO:0000313" key="12">
    <source>
        <dbReference type="EMBL" id="EQC33791.1"/>
    </source>
</evidence>
<dbReference type="eggNOG" id="ENOG502S9AU">
    <property type="taxonomic scope" value="Eukaryota"/>
</dbReference>
<keyword evidence="8" id="KW-0998">Cell outer membrane</keyword>
<dbReference type="RefSeq" id="XP_008612586.1">
    <property type="nucleotide sequence ID" value="XM_008614364.1"/>
</dbReference>
<dbReference type="InterPro" id="IPR000859">
    <property type="entry name" value="CUB_dom"/>
</dbReference>
<proteinExistence type="predicted"/>
<dbReference type="SMART" id="SM00710">
    <property type="entry name" value="PbH1"/>
    <property type="match status" value="8"/>
</dbReference>
<dbReference type="InterPro" id="IPR035914">
    <property type="entry name" value="Sperma_CUB_dom_sf"/>
</dbReference>
<feature type="domain" description="EGF-like" evidence="11">
    <location>
        <begin position="1602"/>
        <end position="1613"/>
    </location>
</feature>
<dbReference type="SMART" id="SM00181">
    <property type="entry name" value="EGF"/>
    <property type="match status" value="2"/>
</dbReference>
<keyword evidence="4" id="KW-0964">Secreted</keyword>
<dbReference type="GeneID" id="19949202"/>
<evidence type="ECO:0000256" key="4">
    <source>
        <dbReference type="ARBA" id="ARBA00022525"/>
    </source>
</evidence>
<dbReference type="Gene3D" id="2.60.120.290">
    <property type="entry name" value="Spermadhesin, CUB domain"/>
    <property type="match status" value="1"/>
</dbReference>